<keyword evidence="2 5" id="KW-0812">Transmembrane</keyword>
<reference evidence="8" key="1">
    <citation type="journal article" date="2019" name="Int. J. Syst. Evol. Microbiol.">
        <title>The Global Catalogue of Microorganisms (GCM) 10K type strain sequencing project: providing services to taxonomists for standard genome sequencing and annotation.</title>
        <authorList>
            <consortium name="The Broad Institute Genomics Platform"/>
            <consortium name="The Broad Institute Genome Sequencing Center for Infectious Disease"/>
            <person name="Wu L."/>
            <person name="Ma J."/>
        </authorList>
    </citation>
    <scope>NUCLEOTIDE SEQUENCE [LARGE SCALE GENOMIC DNA]</scope>
    <source>
        <strain evidence="8">KCTC 42087</strain>
    </source>
</reference>
<evidence type="ECO:0000259" key="6">
    <source>
        <dbReference type="Pfam" id="PF04932"/>
    </source>
</evidence>
<dbReference type="EMBL" id="JBHSON010000075">
    <property type="protein sequence ID" value="MFC5751793.1"/>
    <property type="molecule type" value="Genomic_DNA"/>
</dbReference>
<feature type="transmembrane region" description="Helical" evidence="5">
    <location>
        <begin position="347"/>
        <end position="372"/>
    </location>
</feature>
<name>A0ABW1ACT0_9ACTN</name>
<comment type="subcellular location">
    <subcellularLocation>
        <location evidence="1">Membrane</location>
        <topology evidence="1">Multi-pass membrane protein</topology>
    </subcellularLocation>
</comment>
<feature type="domain" description="O-antigen ligase-related" evidence="6">
    <location>
        <begin position="237"/>
        <end position="362"/>
    </location>
</feature>
<evidence type="ECO:0000256" key="2">
    <source>
        <dbReference type="ARBA" id="ARBA00022692"/>
    </source>
</evidence>
<feature type="transmembrane region" description="Helical" evidence="5">
    <location>
        <begin position="252"/>
        <end position="275"/>
    </location>
</feature>
<feature type="transmembrane region" description="Helical" evidence="5">
    <location>
        <begin position="199"/>
        <end position="217"/>
    </location>
</feature>
<keyword evidence="7" id="KW-0436">Ligase</keyword>
<protein>
    <submittedName>
        <fullName evidence="7">O-antigen ligase family protein</fullName>
    </submittedName>
</protein>
<gene>
    <name evidence="7" type="ORF">ACFPZN_39805</name>
</gene>
<feature type="transmembrane region" description="Helical" evidence="5">
    <location>
        <begin position="147"/>
        <end position="166"/>
    </location>
</feature>
<evidence type="ECO:0000256" key="1">
    <source>
        <dbReference type="ARBA" id="ARBA00004141"/>
    </source>
</evidence>
<organism evidence="7 8">
    <name type="scientific">Actinomadura rugatobispora</name>
    <dbReference type="NCBI Taxonomy" id="1994"/>
    <lineage>
        <taxon>Bacteria</taxon>
        <taxon>Bacillati</taxon>
        <taxon>Actinomycetota</taxon>
        <taxon>Actinomycetes</taxon>
        <taxon>Streptosporangiales</taxon>
        <taxon>Thermomonosporaceae</taxon>
        <taxon>Actinomadura</taxon>
    </lineage>
</organism>
<comment type="caution">
    <text evidence="7">The sequence shown here is derived from an EMBL/GenBank/DDBJ whole genome shotgun (WGS) entry which is preliminary data.</text>
</comment>
<sequence length="438" mass="45919">MGLLSTPAAPAPEAPRPLGRVDAVTVLSVFVVMLTVVPARFVVGPLGAAGTPAGIMAVLCLGWYLSSMITARTTPIRGPQPVRSVVVLFGCSILAAYAAAMGRSLPGLEANGADRGLILMLGWIGVALLAADGIPSLDRLEAVRRRLVAGGGFIAVLGAVQFFTGFDLAGHLAFPGLSTSTSYTSLLQREEFNRPMATATHPIEFGVVLAMLLPLALHGAIHSEEGKRFRAWLPVGLIMVVLPMTVSRSAVLGMVVVGLVVLPIWPAMWRVWALLAVGLLSVALRAVVPGLIGTLTSLVSSIGSDSSTVTRTNDYAVIGEAVAERPWFGQGFGTYLPQTYRILDNQYLLTLVETGLLGLAAMLTVLVTGWVLARKARKASADPVTRHLAQCFAASMAVAVASFATFDAFSFPMAANLTFLCLGCTGALWRLTRPGAAA</sequence>
<accession>A0ABW1ACT0</accession>
<dbReference type="PANTHER" id="PTHR37422:SF23">
    <property type="entry name" value="TEICHURONIC ACID BIOSYNTHESIS PROTEIN TUAE"/>
    <property type="match status" value="1"/>
</dbReference>
<feature type="transmembrane region" description="Helical" evidence="5">
    <location>
        <begin position="21"/>
        <end position="41"/>
    </location>
</feature>
<dbReference type="Proteomes" id="UP001596074">
    <property type="component" value="Unassembled WGS sequence"/>
</dbReference>
<proteinExistence type="predicted"/>
<feature type="transmembrane region" description="Helical" evidence="5">
    <location>
        <begin position="384"/>
        <end position="403"/>
    </location>
</feature>
<dbReference type="RefSeq" id="WP_378287752.1">
    <property type="nucleotide sequence ID" value="NZ_JBHSON010000075.1"/>
</dbReference>
<keyword evidence="8" id="KW-1185">Reference proteome</keyword>
<keyword evidence="4 5" id="KW-0472">Membrane</keyword>
<feature type="transmembrane region" description="Helical" evidence="5">
    <location>
        <begin position="409"/>
        <end position="429"/>
    </location>
</feature>
<feature type="transmembrane region" description="Helical" evidence="5">
    <location>
        <begin position="282"/>
        <end position="303"/>
    </location>
</feature>
<feature type="transmembrane region" description="Helical" evidence="5">
    <location>
        <begin position="47"/>
        <end position="65"/>
    </location>
</feature>
<feature type="transmembrane region" description="Helical" evidence="5">
    <location>
        <begin position="117"/>
        <end position="135"/>
    </location>
</feature>
<dbReference type="InterPro" id="IPR007016">
    <property type="entry name" value="O-antigen_ligase-rel_domated"/>
</dbReference>
<feature type="transmembrane region" description="Helical" evidence="5">
    <location>
        <begin position="85"/>
        <end position="105"/>
    </location>
</feature>
<evidence type="ECO:0000313" key="7">
    <source>
        <dbReference type="EMBL" id="MFC5751793.1"/>
    </source>
</evidence>
<dbReference type="InterPro" id="IPR051533">
    <property type="entry name" value="WaaL-like"/>
</dbReference>
<dbReference type="GO" id="GO:0016874">
    <property type="term" value="F:ligase activity"/>
    <property type="evidence" value="ECO:0007669"/>
    <property type="project" value="UniProtKB-KW"/>
</dbReference>
<evidence type="ECO:0000256" key="5">
    <source>
        <dbReference type="SAM" id="Phobius"/>
    </source>
</evidence>
<keyword evidence="3 5" id="KW-1133">Transmembrane helix</keyword>
<evidence type="ECO:0000256" key="3">
    <source>
        <dbReference type="ARBA" id="ARBA00022989"/>
    </source>
</evidence>
<dbReference type="PANTHER" id="PTHR37422">
    <property type="entry name" value="TEICHURONIC ACID BIOSYNTHESIS PROTEIN TUAE"/>
    <property type="match status" value="1"/>
</dbReference>
<evidence type="ECO:0000313" key="8">
    <source>
        <dbReference type="Proteomes" id="UP001596074"/>
    </source>
</evidence>
<feature type="transmembrane region" description="Helical" evidence="5">
    <location>
        <begin position="229"/>
        <end position="246"/>
    </location>
</feature>
<evidence type="ECO:0000256" key="4">
    <source>
        <dbReference type="ARBA" id="ARBA00023136"/>
    </source>
</evidence>
<dbReference type="Pfam" id="PF04932">
    <property type="entry name" value="Wzy_C"/>
    <property type="match status" value="1"/>
</dbReference>